<proteinExistence type="predicted"/>
<gene>
    <name evidence="1" type="ORF">CLOSTMETH_03782</name>
</gene>
<name>C0EIT7_9FIRM</name>
<reference evidence="1 2" key="2">
    <citation type="submission" date="2009-02" db="EMBL/GenBank/DDBJ databases">
        <title>Draft genome sequence of Clostridium methylpentosum (DSM 5476).</title>
        <authorList>
            <person name="Sudarsanam P."/>
            <person name="Ley R."/>
            <person name="Guruge J."/>
            <person name="Turnbaugh P.J."/>
            <person name="Mahowald M."/>
            <person name="Liep D."/>
            <person name="Gordon J."/>
        </authorList>
    </citation>
    <scope>NUCLEOTIDE SEQUENCE [LARGE SCALE GENOMIC DNA]</scope>
    <source>
        <strain evidence="1 2">DSM 5476</strain>
    </source>
</reference>
<comment type="caution">
    <text evidence="1">The sequence shown here is derived from an EMBL/GenBank/DDBJ whole genome shotgun (WGS) entry which is preliminary data.</text>
</comment>
<accession>C0EIT7</accession>
<evidence type="ECO:0000313" key="1">
    <source>
        <dbReference type="EMBL" id="EEG28598.1"/>
    </source>
</evidence>
<dbReference type="HOGENOM" id="CLU_3231848_0_0_9"/>
<reference evidence="1 2" key="1">
    <citation type="submission" date="2009-01" db="EMBL/GenBank/DDBJ databases">
        <authorList>
            <person name="Fulton L."/>
            <person name="Clifton S."/>
            <person name="Fulton B."/>
            <person name="Xu J."/>
            <person name="Minx P."/>
            <person name="Pepin K.H."/>
            <person name="Johnson M."/>
            <person name="Bhonagiri V."/>
            <person name="Nash W.E."/>
            <person name="Mardis E.R."/>
            <person name="Wilson R.K."/>
        </authorList>
    </citation>
    <scope>NUCLEOTIDE SEQUENCE [LARGE SCALE GENOMIC DNA]</scope>
    <source>
        <strain evidence="1 2">DSM 5476</strain>
    </source>
</reference>
<protein>
    <submittedName>
        <fullName evidence="1">Uncharacterized protein</fullName>
    </submittedName>
</protein>
<dbReference type="Proteomes" id="UP000003340">
    <property type="component" value="Unassembled WGS sequence"/>
</dbReference>
<dbReference type="STRING" id="537013.CLOSTMETH_03782"/>
<evidence type="ECO:0000313" key="2">
    <source>
        <dbReference type="Proteomes" id="UP000003340"/>
    </source>
</evidence>
<dbReference type="EMBL" id="ACEC01000130">
    <property type="protein sequence ID" value="EEG28598.1"/>
    <property type="molecule type" value="Genomic_DNA"/>
</dbReference>
<sequence length="43" mass="5153">MPIPDFIFQICVPFKNHHGTFLFELSMNDDILIFGDMFTKIYR</sequence>
<dbReference type="AlphaFoldDB" id="C0EIT7"/>
<keyword evidence="2" id="KW-1185">Reference proteome</keyword>
<organism evidence="1 2">
    <name type="scientific">[Clostridium] methylpentosum DSM 5476</name>
    <dbReference type="NCBI Taxonomy" id="537013"/>
    <lineage>
        <taxon>Bacteria</taxon>
        <taxon>Bacillati</taxon>
        <taxon>Bacillota</taxon>
        <taxon>Clostridia</taxon>
        <taxon>Eubacteriales</taxon>
        <taxon>Oscillospiraceae</taxon>
        <taxon>Oscillospiraceae incertae sedis</taxon>
    </lineage>
</organism>